<accession>A0ABS6WI89</accession>
<keyword evidence="2" id="KW-1185">Reference proteome</keyword>
<protein>
    <submittedName>
        <fullName evidence="1">Uncharacterized protein</fullName>
    </submittedName>
</protein>
<name>A0ABS6WI89_9HYPH</name>
<gene>
    <name evidence="1" type="ORF">KY465_00045</name>
</gene>
<dbReference type="Proteomes" id="UP001430804">
    <property type="component" value="Unassembled WGS sequence"/>
</dbReference>
<proteinExistence type="predicted"/>
<comment type="caution">
    <text evidence="1">The sequence shown here is derived from an EMBL/GenBank/DDBJ whole genome shotgun (WGS) entry which is preliminary data.</text>
</comment>
<reference evidence="1" key="1">
    <citation type="submission" date="2021-07" db="EMBL/GenBank/DDBJ databases">
        <title>Pseudohoeflea marina sp. nov. a polyhydroxyalcanoate-producing bacterium.</title>
        <authorList>
            <person name="Zheng W."/>
            <person name="Yu S."/>
            <person name="Huang Y."/>
        </authorList>
    </citation>
    <scope>NUCLEOTIDE SEQUENCE</scope>
    <source>
        <strain evidence="1">DP4N28-3</strain>
    </source>
</reference>
<evidence type="ECO:0000313" key="2">
    <source>
        <dbReference type="Proteomes" id="UP001430804"/>
    </source>
</evidence>
<evidence type="ECO:0000313" key="1">
    <source>
        <dbReference type="EMBL" id="MBW3095661.1"/>
    </source>
</evidence>
<organism evidence="1 2">
    <name type="scientific">Pseudohoeflea coraliihabitans</name>
    <dbReference type="NCBI Taxonomy" id="2860393"/>
    <lineage>
        <taxon>Bacteria</taxon>
        <taxon>Pseudomonadati</taxon>
        <taxon>Pseudomonadota</taxon>
        <taxon>Alphaproteobacteria</taxon>
        <taxon>Hyphomicrobiales</taxon>
        <taxon>Rhizobiaceae</taxon>
        <taxon>Pseudohoeflea</taxon>
    </lineage>
</organism>
<sequence length="97" mass="11109">MPKLHKNVRVAFAQLSEGRGLLCRQFSRSDDATHRGENYLYFRVMDGKKIGTASAKFLIQEGLVKPCSDGLFEDTPQTFRTVSPDEFDDFKERYEAV</sequence>
<dbReference type="EMBL" id="JAHWQX010000001">
    <property type="protein sequence ID" value="MBW3095661.1"/>
    <property type="molecule type" value="Genomic_DNA"/>
</dbReference>
<dbReference type="RefSeq" id="WP_219157020.1">
    <property type="nucleotide sequence ID" value="NZ_JAHWQX010000001.1"/>
</dbReference>